<protein>
    <submittedName>
        <fullName evidence="1">Uncharacterized protein</fullName>
    </submittedName>
</protein>
<dbReference type="AlphaFoldDB" id="A0A2P4YME6"/>
<reference evidence="1 2" key="1">
    <citation type="journal article" date="2017" name="Genome Biol. Evol.">
        <title>Phytophthora megakarya and P. palmivora, closely related causal agents of cacao black pod rot, underwent increases in genome sizes and gene numbers by different mechanisms.</title>
        <authorList>
            <person name="Ali S.S."/>
            <person name="Shao J."/>
            <person name="Lary D.J."/>
            <person name="Kronmiller B."/>
            <person name="Shen D."/>
            <person name="Strem M.D."/>
            <person name="Amoako-Attah I."/>
            <person name="Akrofi A.Y."/>
            <person name="Begoude B.A."/>
            <person name="Ten Hoopen G.M."/>
            <person name="Coulibaly K."/>
            <person name="Kebe B.I."/>
            <person name="Melnick R.L."/>
            <person name="Guiltinan M.J."/>
            <person name="Tyler B.M."/>
            <person name="Meinhardt L.W."/>
            <person name="Bailey B.A."/>
        </authorList>
    </citation>
    <scope>NUCLEOTIDE SEQUENCE [LARGE SCALE GENOMIC DNA]</scope>
    <source>
        <strain evidence="2">sbr112.9</strain>
    </source>
</reference>
<dbReference type="EMBL" id="NCKW01001874">
    <property type="protein sequence ID" value="POM78919.1"/>
    <property type="molecule type" value="Genomic_DNA"/>
</dbReference>
<accession>A0A2P4YME6</accession>
<name>A0A2P4YME6_9STRA</name>
<dbReference type="Proteomes" id="UP000237271">
    <property type="component" value="Unassembled WGS sequence"/>
</dbReference>
<proteinExistence type="predicted"/>
<sequence length="114" mass="13263">MLVCMVELKVSLFFSYINTNEGRIEFKDVEITFLVPSDWLAINCLIEQLDPLATVTESLVVRQWLNNETVLDEVKALDGQHNYTNDTLDLMKLVQRVLSNLFENRFEKLPPEML</sequence>
<evidence type="ECO:0000313" key="1">
    <source>
        <dbReference type="EMBL" id="POM78919.1"/>
    </source>
</evidence>
<gene>
    <name evidence="1" type="ORF">PHPALM_3495</name>
</gene>
<organism evidence="1 2">
    <name type="scientific">Phytophthora palmivora</name>
    <dbReference type="NCBI Taxonomy" id="4796"/>
    <lineage>
        <taxon>Eukaryota</taxon>
        <taxon>Sar</taxon>
        <taxon>Stramenopiles</taxon>
        <taxon>Oomycota</taxon>
        <taxon>Peronosporomycetes</taxon>
        <taxon>Peronosporales</taxon>
        <taxon>Peronosporaceae</taxon>
        <taxon>Phytophthora</taxon>
    </lineage>
</organism>
<evidence type="ECO:0000313" key="2">
    <source>
        <dbReference type="Proteomes" id="UP000237271"/>
    </source>
</evidence>
<keyword evidence="2" id="KW-1185">Reference proteome</keyword>
<comment type="caution">
    <text evidence="1">The sequence shown here is derived from an EMBL/GenBank/DDBJ whole genome shotgun (WGS) entry which is preliminary data.</text>
</comment>